<gene>
    <name evidence="2" type="ORF">CFBP8129_06210</name>
</gene>
<feature type="domain" description="NAD-dependent epimerase/dehydratase" evidence="1">
    <location>
        <begin position="3"/>
        <end position="212"/>
    </location>
</feature>
<sequence length="322" mass="34827">MHVFVTGATGWVGTAVVDELLQHGHRVLGLSRSPEKAQTLKVKGADVLHATLDDLDSLRAAARAADGVIHLAFNHDFSRYTENAAQDRLVIDTLGDALQGSDKPLLVTSTLSALRAFGRVASEADLPASDPSYPRRSEEATRLLGERGVRAATIRLPSSVHGVGETHGFVPMLIDLAREKGVSAYIGEGANRWPAVHVADAARLYRMALEGATRQAAYHAVADSGVRFREIAERSGTSWACRWSRAMPRISVGSQASPAKMCPPPARQRDSSWGGNRAVWGYWPISRNRRITRAAESIPQSLCGRRLRAAAQRSGLAESVRV</sequence>
<dbReference type="Gene3D" id="3.40.50.720">
    <property type="entry name" value="NAD(P)-binding Rossmann-like Domain"/>
    <property type="match status" value="1"/>
</dbReference>
<dbReference type="InterPro" id="IPR051783">
    <property type="entry name" value="NAD(P)-dependent_oxidoreduct"/>
</dbReference>
<dbReference type="SUPFAM" id="SSF51735">
    <property type="entry name" value="NAD(P)-binding Rossmann-fold domains"/>
    <property type="match status" value="1"/>
</dbReference>
<dbReference type="PANTHER" id="PTHR48079:SF6">
    <property type="entry name" value="NAD(P)-BINDING DOMAIN-CONTAINING PROTEIN-RELATED"/>
    <property type="match status" value="1"/>
</dbReference>
<dbReference type="PANTHER" id="PTHR48079">
    <property type="entry name" value="PROTEIN YEEZ"/>
    <property type="match status" value="1"/>
</dbReference>
<name>A0A6V7BSR7_9XANT</name>
<protein>
    <recommendedName>
        <fullName evidence="1">NAD-dependent epimerase/dehydratase domain-containing protein</fullName>
    </recommendedName>
</protein>
<dbReference type="RefSeq" id="WP_228996208.1">
    <property type="nucleotide sequence ID" value="NZ_CP018728.1"/>
</dbReference>
<dbReference type="CDD" id="cd05262">
    <property type="entry name" value="SDR_a7"/>
    <property type="match status" value="1"/>
</dbReference>
<dbReference type="InterPro" id="IPR001509">
    <property type="entry name" value="Epimerase_deHydtase"/>
</dbReference>
<dbReference type="InterPro" id="IPR036291">
    <property type="entry name" value="NAD(P)-bd_dom_sf"/>
</dbReference>
<dbReference type="AlphaFoldDB" id="A0A6V7BSR7"/>
<dbReference type="GO" id="GO:0005737">
    <property type="term" value="C:cytoplasm"/>
    <property type="evidence" value="ECO:0007669"/>
    <property type="project" value="TreeGrafter"/>
</dbReference>
<proteinExistence type="predicted"/>
<evidence type="ECO:0000313" key="2">
    <source>
        <dbReference type="EMBL" id="CAD0305218.1"/>
    </source>
</evidence>
<dbReference type="GO" id="GO:0004029">
    <property type="term" value="F:aldehyde dehydrogenase (NAD+) activity"/>
    <property type="evidence" value="ECO:0007669"/>
    <property type="project" value="TreeGrafter"/>
</dbReference>
<reference evidence="2" key="1">
    <citation type="submission" date="2020-07" db="EMBL/GenBank/DDBJ databases">
        <authorList>
            <person name="Pothier F. J."/>
        </authorList>
    </citation>
    <scope>NUCLEOTIDE SEQUENCE</scope>
    <source>
        <strain evidence="2">CFBP 8129</strain>
    </source>
</reference>
<accession>A0A6V7BSR7</accession>
<organism evidence="2">
    <name type="scientific">Xanthomonas hortorum pv. gardneri</name>
    <dbReference type="NCBI Taxonomy" id="2754056"/>
    <lineage>
        <taxon>Bacteria</taxon>
        <taxon>Pseudomonadati</taxon>
        <taxon>Pseudomonadota</taxon>
        <taxon>Gammaproteobacteria</taxon>
        <taxon>Lysobacterales</taxon>
        <taxon>Lysobacteraceae</taxon>
        <taxon>Xanthomonas</taxon>
    </lineage>
</organism>
<dbReference type="EMBL" id="LR828253">
    <property type="protein sequence ID" value="CAD0305214.1"/>
    <property type="molecule type" value="Genomic_DNA"/>
</dbReference>
<dbReference type="EMBL" id="LR828253">
    <property type="protein sequence ID" value="CAD0305218.1"/>
    <property type="molecule type" value="Genomic_DNA"/>
</dbReference>
<dbReference type="Pfam" id="PF01370">
    <property type="entry name" value="Epimerase"/>
    <property type="match status" value="1"/>
</dbReference>
<evidence type="ECO:0000259" key="1">
    <source>
        <dbReference type="Pfam" id="PF01370"/>
    </source>
</evidence>